<gene>
    <name evidence="2" type="ORF">MPLG2_0997</name>
</gene>
<reference evidence="2 3" key="1">
    <citation type="submission" date="2018-02" db="EMBL/GenBank/DDBJ databases">
        <authorList>
            <person name="Cohen D.B."/>
            <person name="Kent A.D."/>
        </authorList>
    </citation>
    <scope>NUCLEOTIDE SEQUENCE [LARGE SCALE GENOMIC DNA]</scope>
    <source>
        <strain evidence="2">1</strain>
    </source>
</reference>
<evidence type="ECO:0000256" key="1">
    <source>
        <dbReference type="SAM" id="MobiDB-lite"/>
    </source>
</evidence>
<dbReference type="PANTHER" id="PTHR43434">
    <property type="entry name" value="PHOSPHOGLYCOLATE PHOSPHATASE"/>
    <property type="match status" value="1"/>
</dbReference>
<dbReference type="SFLD" id="SFLDG01129">
    <property type="entry name" value="C1.5:_HAD__Beta-PGM__Phosphata"/>
    <property type="match status" value="1"/>
</dbReference>
<dbReference type="PANTHER" id="PTHR43434:SF1">
    <property type="entry name" value="PHOSPHOGLYCOLATE PHOSPHATASE"/>
    <property type="match status" value="1"/>
</dbReference>
<evidence type="ECO:0000313" key="3">
    <source>
        <dbReference type="Proteomes" id="UP000238164"/>
    </source>
</evidence>
<dbReference type="KEGG" id="mgg:MPLG2_0997"/>
<dbReference type="GO" id="GO:0006281">
    <property type="term" value="P:DNA repair"/>
    <property type="evidence" value="ECO:0007669"/>
    <property type="project" value="TreeGrafter"/>
</dbReference>
<dbReference type="Gene3D" id="3.40.50.1000">
    <property type="entry name" value="HAD superfamily/HAD-like"/>
    <property type="match status" value="1"/>
</dbReference>
<keyword evidence="3" id="KW-1185">Reference proteome</keyword>
<accession>A0A2N9JE46</accession>
<dbReference type="Proteomes" id="UP000238164">
    <property type="component" value="Chromosome 1"/>
</dbReference>
<name>A0A2N9JE46_9ACTN</name>
<evidence type="ECO:0000313" key="2">
    <source>
        <dbReference type="EMBL" id="SPD86033.1"/>
    </source>
</evidence>
<dbReference type="RefSeq" id="WP_197710086.1">
    <property type="nucleotide sequence ID" value="NZ_BAAAGO010000015.1"/>
</dbReference>
<dbReference type="InterPro" id="IPR023214">
    <property type="entry name" value="HAD_sf"/>
</dbReference>
<dbReference type="EMBL" id="LT985188">
    <property type="protein sequence ID" value="SPD86033.1"/>
    <property type="molecule type" value="Genomic_DNA"/>
</dbReference>
<dbReference type="GO" id="GO:0008967">
    <property type="term" value="F:phosphoglycolate phosphatase activity"/>
    <property type="evidence" value="ECO:0007669"/>
    <property type="project" value="TreeGrafter"/>
</dbReference>
<dbReference type="SFLD" id="SFLDS00003">
    <property type="entry name" value="Haloacid_Dehalogenase"/>
    <property type="match status" value="1"/>
</dbReference>
<sequence length="284" mass="31738">MATKLIVTDLDNTLWDWFHVWYASFSAMLTKLEDLTGLPAEDLEPEMRMVHQRVGTTEYTFVLDEMPCLVERAWPRRPSEVFAEALAVRARVRRAETRLYDGVFDTLRRLSSAGVRVVAFTESNAYWTEWRIRKTGLDGLINVLFSAPDQGFPEGMSRDELRTNEPSSYGLKDTEHRTTPPGYLKPDPTILTSILDDCDIAPSDALFVGDSLIKDIGMANGVGVPSAHAAYGVAVAKPEYELLRRVTHWSDADVERERVLGAANAPHPTYVLAEYSDLLGVCGV</sequence>
<dbReference type="Pfam" id="PF00702">
    <property type="entry name" value="Hydrolase"/>
    <property type="match status" value="1"/>
</dbReference>
<proteinExistence type="predicted"/>
<dbReference type="InterPro" id="IPR050155">
    <property type="entry name" value="HAD-like_hydrolase_sf"/>
</dbReference>
<feature type="region of interest" description="Disordered" evidence="1">
    <location>
        <begin position="155"/>
        <end position="182"/>
    </location>
</feature>
<protein>
    <submittedName>
        <fullName evidence="2">Haloacid dehalogenase</fullName>
    </submittedName>
</protein>
<dbReference type="SUPFAM" id="SSF56784">
    <property type="entry name" value="HAD-like"/>
    <property type="match status" value="1"/>
</dbReference>
<dbReference type="AlphaFoldDB" id="A0A2N9JE46"/>
<dbReference type="InterPro" id="IPR036412">
    <property type="entry name" value="HAD-like_sf"/>
</dbReference>
<organism evidence="2 3">
    <name type="scientific">Micropruina glycogenica</name>
    <dbReference type="NCBI Taxonomy" id="75385"/>
    <lineage>
        <taxon>Bacteria</taxon>
        <taxon>Bacillati</taxon>
        <taxon>Actinomycetota</taxon>
        <taxon>Actinomycetes</taxon>
        <taxon>Propionibacteriales</taxon>
        <taxon>Nocardioidaceae</taxon>
        <taxon>Micropruina</taxon>
    </lineage>
</organism>